<evidence type="ECO:0008006" key="4">
    <source>
        <dbReference type="Google" id="ProtNLM"/>
    </source>
</evidence>
<name>A0ABU5VXN6_9BACT</name>
<keyword evidence="1" id="KW-0732">Signal</keyword>
<reference evidence="2 3" key="1">
    <citation type="submission" date="2023-11" db="EMBL/GenBank/DDBJ databases">
        <title>A Novel Polar Bacteriovorax (B. antarcticus) Isolated from the Biocrust in Antarctica.</title>
        <authorList>
            <person name="Mun W."/>
            <person name="Choi S.Y."/>
            <person name="Mitchell R.J."/>
        </authorList>
    </citation>
    <scope>NUCLEOTIDE SEQUENCE [LARGE SCALE GENOMIC DNA]</scope>
    <source>
        <strain evidence="2 3">PP10</strain>
    </source>
</reference>
<organism evidence="2 3">
    <name type="scientific">Bacteriovorax antarcticus</name>
    <dbReference type="NCBI Taxonomy" id="3088717"/>
    <lineage>
        <taxon>Bacteria</taxon>
        <taxon>Pseudomonadati</taxon>
        <taxon>Bdellovibrionota</taxon>
        <taxon>Bacteriovoracia</taxon>
        <taxon>Bacteriovoracales</taxon>
        <taxon>Bacteriovoracaceae</taxon>
        <taxon>Bacteriovorax</taxon>
    </lineage>
</organism>
<evidence type="ECO:0000256" key="1">
    <source>
        <dbReference type="SAM" id="SignalP"/>
    </source>
</evidence>
<protein>
    <recommendedName>
        <fullName evidence="4">Tetratricopeptide repeat protein</fullName>
    </recommendedName>
</protein>
<sequence length="271" mass="31222">MKSLFLSLLFICTAGHAQSGPQSKLITPEQLKAIEEQVDRELLSNKLDNKKKLIANLLAGREFYQYRFFDKSKKYYQSAKTIEVRENKSEAYINLMAIALLSKDKKELQTAYAEAVQYFKMNPDYSSESTQYYLQAIEGHLTGKSKEAVKGFYGQFVSEANLIELVKSKQYAEALSKLNPERMGGPDNTNLETIIYDLLNVKLNKTKVLACNEEYKKYPNAYTYSILICGLLNDYVNTSKFNPERLKRAEKYFTEEAPDKSYMLELVKEMK</sequence>
<feature type="chain" id="PRO_5045922055" description="Tetratricopeptide repeat protein" evidence="1">
    <location>
        <begin position="18"/>
        <end position="271"/>
    </location>
</feature>
<comment type="caution">
    <text evidence="2">The sequence shown here is derived from an EMBL/GenBank/DDBJ whole genome shotgun (WGS) entry which is preliminary data.</text>
</comment>
<feature type="signal peptide" evidence="1">
    <location>
        <begin position="1"/>
        <end position="17"/>
    </location>
</feature>
<keyword evidence="3" id="KW-1185">Reference proteome</keyword>
<evidence type="ECO:0000313" key="2">
    <source>
        <dbReference type="EMBL" id="MEA9357821.1"/>
    </source>
</evidence>
<gene>
    <name evidence="2" type="ORF">SHI21_16440</name>
</gene>
<dbReference type="EMBL" id="JAYGJQ010000002">
    <property type="protein sequence ID" value="MEA9357821.1"/>
    <property type="molecule type" value="Genomic_DNA"/>
</dbReference>
<dbReference type="Proteomes" id="UP001302274">
    <property type="component" value="Unassembled WGS sequence"/>
</dbReference>
<proteinExistence type="predicted"/>
<accession>A0ABU5VXN6</accession>
<evidence type="ECO:0000313" key="3">
    <source>
        <dbReference type="Proteomes" id="UP001302274"/>
    </source>
</evidence>
<dbReference type="RefSeq" id="WP_323577986.1">
    <property type="nucleotide sequence ID" value="NZ_JAYGJQ010000002.1"/>
</dbReference>